<accession>A0A0E0P7X7</accession>
<dbReference type="AlphaFoldDB" id="A0A0E0P7X7"/>
<feature type="compositionally biased region" description="Polar residues" evidence="1">
    <location>
        <begin position="258"/>
        <end position="267"/>
    </location>
</feature>
<keyword evidence="4" id="KW-1185">Reference proteome</keyword>
<feature type="signal peptide" evidence="2">
    <location>
        <begin position="1"/>
        <end position="28"/>
    </location>
</feature>
<proteinExistence type="predicted"/>
<reference evidence="3" key="2">
    <citation type="submission" date="2015-06" db="UniProtKB">
        <authorList>
            <consortium name="EnsemblPlants"/>
        </authorList>
    </citation>
    <scope>IDENTIFICATION</scope>
</reference>
<feature type="chain" id="PRO_5002369677" evidence="2">
    <location>
        <begin position="29"/>
        <end position="267"/>
    </location>
</feature>
<evidence type="ECO:0000256" key="2">
    <source>
        <dbReference type="SAM" id="SignalP"/>
    </source>
</evidence>
<organism evidence="3 4">
    <name type="scientific">Oryza rufipogon</name>
    <name type="common">Brownbeard rice</name>
    <name type="synonym">Asian wild rice</name>
    <dbReference type="NCBI Taxonomy" id="4529"/>
    <lineage>
        <taxon>Eukaryota</taxon>
        <taxon>Viridiplantae</taxon>
        <taxon>Streptophyta</taxon>
        <taxon>Embryophyta</taxon>
        <taxon>Tracheophyta</taxon>
        <taxon>Spermatophyta</taxon>
        <taxon>Magnoliopsida</taxon>
        <taxon>Liliopsida</taxon>
        <taxon>Poales</taxon>
        <taxon>Poaceae</taxon>
        <taxon>BOP clade</taxon>
        <taxon>Oryzoideae</taxon>
        <taxon>Oryzeae</taxon>
        <taxon>Oryzinae</taxon>
        <taxon>Oryza</taxon>
    </lineage>
</organism>
<reference evidence="4" key="1">
    <citation type="submission" date="2013-06" db="EMBL/GenBank/DDBJ databases">
        <authorList>
            <person name="Zhao Q."/>
        </authorList>
    </citation>
    <scope>NUCLEOTIDE SEQUENCE</scope>
    <source>
        <strain evidence="4">cv. W1943</strain>
    </source>
</reference>
<dbReference type="EnsemblPlants" id="ORUFI04G10430.1">
    <property type="protein sequence ID" value="ORUFI04G10430.1"/>
    <property type="gene ID" value="ORUFI04G10430"/>
</dbReference>
<protein>
    <submittedName>
        <fullName evidence="3">Uncharacterized protein</fullName>
    </submittedName>
</protein>
<name>A0A0E0P7X7_ORYRU</name>
<evidence type="ECO:0000256" key="1">
    <source>
        <dbReference type="SAM" id="MobiDB-lite"/>
    </source>
</evidence>
<dbReference type="Proteomes" id="UP000008022">
    <property type="component" value="Unassembled WGS sequence"/>
</dbReference>
<sequence length="267" mass="28816">MGPCVIVSLPSNLLIPLTPLCISLGSEAVKEPRALAEAENEPRAGGCKPSQRGPACQAHWSCLVLPCSWKRQLALDWREEDGKRQPQSDFHGKMGDGRGREAGGAGLIFFILSSFLPISVDAKLVQQLLGYRIATLPIRKRQLATSMESRPALQPAAHPVLVVAGDVALDRTCSGSQLWRTGTTSVDDEYANVLGAHACLVEKTAPNMMASASIEPHLCHARVRWLDEHGDEAMLRRARLNTATTSEGGPRAAALQSEVATQWQPEA</sequence>
<feature type="region of interest" description="Disordered" evidence="1">
    <location>
        <begin position="242"/>
        <end position="267"/>
    </location>
</feature>
<dbReference type="Gramene" id="ORUFI04G10430.1">
    <property type="protein sequence ID" value="ORUFI04G10430.1"/>
    <property type="gene ID" value="ORUFI04G10430"/>
</dbReference>
<keyword evidence="2" id="KW-0732">Signal</keyword>
<dbReference type="HOGENOM" id="CLU_1043461_0_0_1"/>
<evidence type="ECO:0000313" key="4">
    <source>
        <dbReference type="Proteomes" id="UP000008022"/>
    </source>
</evidence>
<evidence type="ECO:0000313" key="3">
    <source>
        <dbReference type="EnsemblPlants" id="ORUFI04G10430.1"/>
    </source>
</evidence>